<dbReference type="GO" id="GO:0043001">
    <property type="term" value="P:Golgi to plasma membrane protein transport"/>
    <property type="evidence" value="ECO:0007669"/>
    <property type="project" value="TreeGrafter"/>
</dbReference>
<keyword evidence="4" id="KW-0479">Metal-binding</keyword>
<feature type="binding site" evidence="4">
    <location>
        <position position="48"/>
    </location>
    <ligand>
        <name>Mg(2+)</name>
        <dbReference type="ChEBI" id="CHEBI:18420"/>
    </ligand>
</feature>
<dbReference type="GO" id="GO:0046872">
    <property type="term" value="F:metal ion binding"/>
    <property type="evidence" value="ECO:0007669"/>
    <property type="project" value="UniProtKB-KW"/>
</dbReference>
<dbReference type="Gene3D" id="3.40.50.300">
    <property type="entry name" value="P-loop containing nucleotide triphosphate hydrolases"/>
    <property type="match status" value="1"/>
</dbReference>
<dbReference type="PRINTS" id="PR00449">
    <property type="entry name" value="RASTRNSFRMNG"/>
</dbReference>
<evidence type="ECO:0000256" key="1">
    <source>
        <dbReference type="ARBA" id="ARBA00022741"/>
    </source>
</evidence>
<dbReference type="GO" id="GO:0006886">
    <property type="term" value="P:intracellular protein transport"/>
    <property type="evidence" value="ECO:0007669"/>
    <property type="project" value="TreeGrafter"/>
</dbReference>
<evidence type="ECO:0000313" key="6">
    <source>
        <dbReference type="EMBL" id="CAE0367346.1"/>
    </source>
</evidence>
<dbReference type="InterPro" id="IPR027417">
    <property type="entry name" value="P-loop_NTPase"/>
</dbReference>
<dbReference type="SMART" id="SM00175">
    <property type="entry name" value="RAB"/>
    <property type="match status" value="1"/>
</dbReference>
<organism evidence="6">
    <name type="scientific">Aureoumbra lagunensis</name>
    <dbReference type="NCBI Taxonomy" id="44058"/>
    <lineage>
        <taxon>Eukaryota</taxon>
        <taxon>Sar</taxon>
        <taxon>Stramenopiles</taxon>
        <taxon>Ochrophyta</taxon>
        <taxon>Pelagophyceae</taxon>
        <taxon>Pelagomonadales</taxon>
        <taxon>Aureoumbra</taxon>
    </lineage>
</organism>
<feature type="binding site" evidence="4">
    <location>
        <position position="78"/>
    </location>
    <ligand>
        <name>Mg(2+)</name>
        <dbReference type="ChEBI" id="CHEBI:18420"/>
    </ligand>
</feature>
<dbReference type="SMART" id="SM00178">
    <property type="entry name" value="SAR"/>
    <property type="match status" value="1"/>
</dbReference>
<dbReference type="PROSITE" id="PS51417">
    <property type="entry name" value="ARF"/>
    <property type="match status" value="1"/>
</dbReference>
<reference evidence="6" key="1">
    <citation type="submission" date="2021-01" db="EMBL/GenBank/DDBJ databases">
        <authorList>
            <person name="Corre E."/>
            <person name="Pelletier E."/>
            <person name="Niang G."/>
            <person name="Scheremetjew M."/>
            <person name="Finn R."/>
            <person name="Kale V."/>
            <person name="Holt S."/>
            <person name="Cochrane G."/>
            <person name="Meng A."/>
            <person name="Brown T."/>
            <person name="Cohen L."/>
        </authorList>
    </citation>
    <scope>NUCLEOTIDE SEQUENCE</scope>
    <source>
        <strain evidence="6">CCMP1510</strain>
    </source>
</reference>
<name>A0A7S3JYU2_9STRA</name>
<feature type="binding site" evidence="3">
    <location>
        <begin position="167"/>
        <end position="170"/>
    </location>
    <ligand>
        <name>GTP</name>
        <dbReference type="ChEBI" id="CHEBI:37565"/>
    </ligand>
</feature>
<dbReference type="InterPro" id="IPR024156">
    <property type="entry name" value="Small_GTPase_ARF"/>
</dbReference>
<dbReference type="SUPFAM" id="SSF52540">
    <property type="entry name" value="P-loop containing nucleoside triphosphate hydrolases"/>
    <property type="match status" value="1"/>
</dbReference>
<evidence type="ECO:0000256" key="5">
    <source>
        <dbReference type="SAM" id="MobiDB-lite"/>
    </source>
</evidence>
<keyword evidence="1 3" id="KW-0547">Nucleotide-binding</keyword>
<feature type="compositionally biased region" description="Polar residues" evidence="5">
    <location>
        <begin position="187"/>
        <end position="203"/>
    </location>
</feature>
<feature type="region of interest" description="Disordered" evidence="5">
    <location>
        <begin position="175"/>
        <end position="203"/>
    </location>
</feature>
<dbReference type="InterPro" id="IPR005225">
    <property type="entry name" value="Small_GTP-bd"/>
</dbReference>
<dbReference type="AlphaFoldDB" id="A0A7S3JYU2"/>
<dbReference type="GO" id="GO:0005525">
    <property type="term" value="F:GTP binding"/>
    <property type="evidence" value="ECO:0007669"/>
    <property type="project" value="UniProtKB-KW"/>
</dbReference>
<dbReference type="GO" id="GO:0003924">
    <property type="term" value="F:GTPase activity"/>
    <property type="evidence" value="ECO:0007669"/>
    <property type="project" value="InterPro"/>
</dbReference>
<dbReference type="PANTHER" id="PTHR45909:SF1">
    <property type="entry name" value="ADP-RIBOSYLATION FACTOR-RELATED PROTEIN 1"/>
    <property type="match status" value="1"/>
</dbReference>
<keyword evidence="2 3" id="KW-0342">GTP-binding</keyword>
<dbReference type="InterPro" id="IPR006689">
    <property type="entry name" value="Small_GTPase_ARF/SAR"/>
</dbReference>
<proteinExistence type="predicted"/>
<accession>A0A7S3JYU2</accession>
<dbReference type="GO" id="GO:0034067">
    <property type="term" value="P:protein localization to Golgi apparatus"/>
    <property type="evidence" value="ECO:0007669"/>
    <property type="project" value="TreeGrafter"/>
</dbReference>
<sequence>MNFFEKYRHGKDFIKGQVSGSKMFNIDYLAKKRTRSALMVGLDGAGKTSLLCALPQVHERLRRYAEREGVDNVAVYPTTGMQLVEITMARSSHRRYCQKTQIKWRIWDMSGQGRYRSLWMYYCNLVHAVVFVVDANDHDRIEIAKKELHLLLEHPCIHNIPLLILINKIDTLDPQQISPPQTPNSPIPSQNNPHISSSSQKGERTTTAYFRFSIDLLRSTLQLDELQSKYNLDLRIIETSADTGAGIDEAFQWLTDHVVWS</sequence>
<evidence type="ECO:0000256" key="4">
    <source>
        <dbReference type="PIRSR" id="PIRSR606689-2"/>
    </source>
</evidence>
<evidence type="ECO:0000256" key="2">
    <source>
        <dbReference type="ARBA" id="ARBA00023134"/>
    </source>
</evidence>
<dbReference type="EMBL" id="HBIJ01011865">
    <property type="protein sequence ID" value="CAE0367346.1"/>
    <property type="molecule type" value="Transcribed_RNA"/>
</dbReference>
<evidence type="ECO:0000256" key="3">
    <source>
        <dbReference type="PIRSR" id="PIRSR606689-1"/>
    </source>
</evidence>
<dbReference type="GO" id="GO:0005794">
    <property type="term" value="C:Golgi apparatus"/>
    <property type="evidence" value="ECO:0007669"/>
    <property type="project" value="TreeGrafter"/>
</dbReference>
<dbReference type="SMART" id="SM00177">
    <property type="entry name" value="ARF"/>
    <property type="match status" value="1"/>
</dbReference>
<feature type="binding site" evidence="3">
    <location>
        <begin position="41"/>
        <end position="48"/>
    </location>
    <ligand>
        <name>GTP</name>
        <dbReference type="ChEBI" id="CHEBI:37565"/>
    </ligand>
</feature>
<feature type="binding site" evidence="3">
    <location>
        <position position="111"/>
    </location>
    <ligand>
        <name>GTP</name>
        <dbReference type="ChEBI" id="CHEBI:37565"/>
    </ligand>
</feature>
<dbReference type="PANTHER" id="PTHR45909">
    <property type="entry name" value="ADP-RIBOSYLATION FACTOR-RELATED PROTEIN 1"/>
    <property type="match status" value="1"/>
</dbReference>
<gene>
    <name evidence="6" type="ORF">ALAG00032_LOCUS8095</name>
</gene>
<dbReference type="NCBIfam" id="TIGR00231">
    <property type="entry name" value="small_GTP"/>
    <property type="match status" value="1"/>
</dbReference>
<dbReference type="Pfam" id="PF00025">
    <property type="entry name" value="Arf"/>
    <property type="match status" value="1"/>
</dbReference>
<protein>
    <submittedName>
        <fullName evidence="6">Uncharacterized protein</fullName>
    </submittedName>
</protein>
<keyword evidence="4" id="KW-0460">Magnesium</keyword>